<keyword evidence="1" id="KW-0472">Membrane</keyword>
<name>A0A451BEQ2_9GAMM</name>
<reference evidence="3" key="1">
    <citation type="submission" date="2019-02" db="EMBL/GenBank/DDBJ databases">
        <authorList>
            <person name="Gruber-Vodicka R. H."/>
            <person name="Seah K. B. B."/>
        </authorList>
    </citation>
    <scope>NUCLEOTIDE SEQUENCE</scope>
    <source>
        <strain evidence="3">BECK_BZ198</strain>
        <strain evidence="2">BECK_BZ199</strain>
    </source>
</reference>
<evidence type="ECO:0000313" key="3">
    <source>
        <dbReference type="EMBL" id="VFK76758.1"/>
    </source>
</evidence>
<keyword evidence="1" id="KW-0812">Transmembrane</keyword>
<dbReference type="AlphaFoldDB" id="A0A451BEQ2"/>
<feature type="transmembrane region" description="Helical" evidence="1">
    <location>
        <begin position="138"/>
        <end position="156"/>
    </location>
</feature>
<proteinExistence type="predicted"/>
<gene>
    <name evidence="3" type="ORF">BECKMB1821H_GA0114242_10733</name>
    <name evidence="2" type="ORF">BECKMB1821I_GA0114274_10723</name>
</gene>
<evidence type="ECO:0000256" key="1">
    <source>
        <dbReference type="SAM" id="Phobius"/>
    </source>
</evidence>
<dbReference type="EMBL" id="CAADGH010000073">
    <property type="protein sequence ID" value="VFK76758.1"/>
    <property type="molecule type" value="Genomic_DNA"/>
</dbReference>
<feature type="transmembrane region" description="Helical" evidence="1">
    <location>
        <begin position="108"/>
        <end position="126"/>
    </location>
</feature>
<organism evidence="3">
    <name type="scientific">Candidatus Kentrum sp. MB</name>
    <dbReference type="NCBI Taxonomy" id="2138164"/>
    <lineage>
        <taxon>Bacteria</taxon>
        <taxon>Pseudomonadati</taxon>
        <taxon>Pseudomonadota</taxon>
        <taxon>Gammaproteobacteria</taxon>
        <taxon>Candidatus Kentrum</taxon>
    </lineage>
</organism>
<feature type="transmembrane region" description="Helical" evidence="1">
    <location>
        <begin position="76"/>
        <end position="96"/>
    </location>
</feature>
<feature type="transmembrane region" description="Helical" evidence="1">
    <location>
        <begin position="34"/>
        <end position="55"/>
    </location>
</feature>
<accession>A0A451BEQ2</accession>
<protein>
    <submittedName>
        <fullName evidence="3">Uncharacterized protein</fullName>
    </submittedName>
</protein>
<dbReference type="EMBL" id="CAADFQ010000072">
    <property type="protein sequence ID" value="VFK34447.1"/>
    <property type="molecule type" value="Genomic_DNA"/>
</dbReference>
<keyword evidence="1" id="KW-1133">Transmembrane helix</keyword>
<sequence length="162" mass="18411">MNSKKNLKHVLQGSIAYSVGDAIGALILGDFSTYRTLGIMFVGGTFYAIEIPYYFHWIDNRIPNNGKLVNAISRTALMALYFNPIWVARHLFFIHLFSWNLDQINCGLITMGIRSFMANILIALPVDYFIQNKLPHHWRFLASGIFAGLLAIYYALTEVLFG</sequence>
<evidence type="ECO:0000313" key="2">
    <source>
        <dbReference type="EMBL" id="VFK34447.1"/>
    </source>
</evidence>